<comment type="caution">
    <text evidence="1">The sequence shown here is derived from an EMBL/GenBank/DDBJ whole genome shotgun (WGS) entry which is preliminary data.</text>
</comment>
<dbReference type="Proteomes" id="UP000316628">
    <property type="component" value="Unassembled WGS sequence"/>
</dbReference>
<evidence type="ECO:0000313" key="1">
    <source>
        <dbReference type="EMBL" id="TQM78148.1"/>
    </source>
</evidence>
<gene>
    <name evidence="1" type="ORF">FHX81_0398</name>
</gene>
<reference evidence="1 2" key="1">
    <citation type="submission" date="2019-06" db="EMBL/GenBank/DDBJ databases">
        <title>Sequencing the genomes of 1000 actinobacteria strains.</title>
        <authorList>
            <person name="Klenk H.-P."/>
        </authorList>
    </citation>
    <scope>NUCLEOTIDE SEQUENCE [LARGE SCALE GENOMIC DNA]</scope>
    <source>
        <strain evidence="1 2">DSM 45456</strain>
    </source>
</reference>
<name>A0A543J5T9_9PSEU</name>
<dbReference type="AlphaFoldDB" id="A0A543J5T9"/>
<protein>
    <submittedName>
        <fullName evidence="1">Uncharacterized protein</fullName>
    </submittedName>
</protein>
<evidence type="ECO:0000313" key="2">
    <source>
        <dbReference type="Proteomes" id="UP000316628"/>
    </source>
</evidence>
<proteinExistence type="predicted"/>
<sequence>MAWFGYRNARAGRVDCQQTSGGVRRQCSRPVWRADVVEHSYATRYVL</sequence>
<keyword evidence="2" id="KW-1185">Reference proteome</keyword>
<organism evidence="1 2">
    <name type="scientific">Saccharothrix saharensis</name>
    <dbReference type="NCBI Taxonomy" id="571190"/>
    <lineage>
        <taxon>Bacteria</taxon>
        <taxon>Bacillati</taxon>
        <taxon>Actinomycetota</taxon>
        <taxon>Actinomycetes</taxon>
        <taxon>Pseudonocardiales</taxon>
        <taxon>Pseudonocardiaceae</taxon>
        <taxon>Saccharothrix</taxon>
    </lineage>
</organism>
<accession>A0A543J5T9</accession>
<dbReference type="EMBL" id="VFPP01000001">
    <property type="protein sequence ID" value="TQM78148.1"/>
    <property type="molecule type" value="Genomic_DNA"/>
</dbReference>